<evidence type="ECO:0000259" key="2">
    <source>
        <dbReference type="Pfam" id="PF13828"/>
    </source>
</evidence>
<comment type="caution">
    <text evidence="3">The sequence shown here is derived from an EMBL/GenBank/DDBJ whole genome shotgun (WGS) entry which is preliminary data.</text>
</comment>
<organism evidence="3 4">
    <name type="scientific">Cryobacterium melibiosiphilum</name>
    <dbReference type="NCBI Taxonomy" id="995039"/>
    <lineage>
        <taxon>Bacteria</taxon>
        <taxon>Bacillati</taxon>
        <taxon>Actinomycetota</taxon>
        <taxon>Actinomycetes</taxon>
        <taxon>Micrococcales</taxon>
        <taxon>Microbacteriaceae</taxon>
        <taxon>Cryobacterium</taxon>
    </lineage>
</organism>
<proteinExistence type="predicted"/>
<dbReference type="OrthoDB" id="4374883at2"/>
<evidence type="ECO:0000313" key="3">
    <source>
        <dbReference type="EMBL" id="RJT92019.1"/>
    </source>
</evidence>
<dbReference type="RefSeq" id="WP_119970537.1">
    <property type="nucleotide sequence ID" value="NZ_JBHSQA010000004.1"/>
</dbReference>
<dbReference type="Proteomes" id="UP000272015">
    <property type="component" value="Unassembled WGS sequence"/>
</dbReference>
<feature type="domain" description="DUF4190" evidence="2">
    <location>
        <begin position="50"/>
        <end position="105"/>
    </location>
</feature>
<keyword evidence="4" id="KW-1185">Reference proteome</keyword>
<dbReference type="Pfam" id="PF13828">
    <property type="entry name" value="DUF4190"/>
    <property type="match status" value="1"/>
</dbReference>
<sequence length="118" mass="12397">MLNNLVGWHILVLLSFLLILVPIAGITFTLLLRKKAKDAGQATEGPGLNVLAVVGFIISLLALSIPAVICGHLALKQIKTTHDRGWGFATTSLWIGYYGIAVGGLALAVSAGTAMARF</sequence>
<dbReference type="InterPro" id="IPR025241">
    <property type="entry name" value="DUF4190"/>
</dbReference>
<feature type="transmembrane region" description="Helical" evidence="1">
    <location>
        <begin position="95"/>
        <end position="116"/>
    </location>
</feature>
<feature type="transmembrane region" description="Helical" evidence="1">
    <location>
        <begin position="51"/>
        <end position="75"/>
    </location>
</feature>
<name>A0A3A5MW68_9MICO</name>
<feature type="transmembrane region" description="Helical" evidence="1">
    <location>
        <begin position="6"/>
        <end position="31"/>
    </location>
</feature>
<reference evidence="3 4" key="1">
    <citation type="submission" date="2018-09" db="EMBL/GenBank/DDBJ databases">
        <title>Novel species of Cryobacterium.</title>
        <authorList>
            <person name="Liu Q."/>
            <person name="Xin Y.-H."/>
        </authorList>
    </citation>
    <scope>NUCLEOTIDE SEQUENCE [LARGE SCALE GENOMIC DNA]</scope>
    <source>
        <strain evidence="3 4">Hh39</strain>
    </source>
</reference>
<keyword evidence="1" id="KW-0812">Transmembrane</keyword>
<gene>
    <name evidence="3" type="ORF">D6T64_00900</name>
</gene>
<dbReference type="EMBL" id="QZVS01000035">
    <property type="protein sequence ID" value="RJT92019.1"/>
    <property type="molecule type" value="Genomic_DNA"/>
</dbReference>
<evidence type="ECO:0000313" key="4">
    <source>
        <dbReference type="Proteomes" id="UP000272015"/>
    </source>
</evidence>
<keyword evidence="1" id="KW-1133">Transmembrane helix</keyword>
<dbReference type="AlphaFoldDB" id="A0A3A5MW68"/>
<protein>
    <submittedName>
        <fullName evidence="3">DUF4190 domain-containing protein</fullName>
    </submittedName>
</protein>
<accession>A0A3A5MW68</accession>
<evidence type="ECO:0000256" key="1">
    <source>
        <dbReference type="SAM" id="Phobius"/>
    </source>
</evidence>
<keyword evidence="1" id="KW-0472">Membrane</keyword>